<gene>
    <name evidence="11" type="primary">MCM7</name>
    <name evidence="13" type="ORF">CWI37_0046p0060</name>
</gene>
<dbReference type="Gene3D" id="2.40.50.140">
    <property type="entry name" value="Nucleic acid-binding proteins"/>
    <property type="match status" value="1"/>
</dbReference>
<evidence type="ECO:0000256" key="10">
    <source>
        <dbReference type="RuleBase" id="RU004070"/>
    </source>
</evidence>
<comment type="caution">
    <text evidence="13">The sequence shown here is derived from an EMBL/GenBank/DDBJ whole genome shotgun (WGS) entry which is preliminary data.</text>
</comment>
<dbReference type="GO" id="GO:0016887">
    <property type="term" value="F:ATP hydrolysis activity"/>
    <property type="evidence" value="ECO:0007669"/>
    <property type="project" value="RHEA"/>
</dbReference>
<evidence type="ECO:0000256" key="11">
    <source>
        <dbReference type="RuleBase" id="RU365012"/>
    </source>
</evidence>
<keyword evidence="3 10" id="KW-0547">Nucleotide-binding</keyword>
<dbReference type="GO" id="GO:0005524">
    <property type="term" value="F:ATP binding"/>
    <property type="evidence" value="ECO:0007669"/>
    <property type="project" value="UniProtKB-KW"/>
</dbReference>
<dbReference type="InterPro" id="IPR008050">
    <property type="entry name" value="MCM7"/>
</dbReference>
<organism evidence="13 14">
    <name type="scientific">Hamiltosporidium tvaerminnensis</name>
    <dbReference type="NCBI Taxonomy" id="1176355"/>
    <lineage>
        <taxon>Eukaryota</taxon>
        <taxon>Fungi</taxon>
        <taxon>Fungi incertae sedis</taxon>
        <taxon>Microsporidia</taxon>
        <taxon>Dubosqiidae</taxon>
        <taxon>Hamiltosporidium</taxon>
    </lineage>
</organism>
<dbReference type="GO" id="GO:0031261">
    <property type="term" value="C:DNA replication preinitiation complex"/>
    <property type="evidence" value="ECO:0007669"/>
    <property type="project" value="UniProtKB-ARBA"/>
</dbReference>
<dbReference type="Gene3D" id="2.20.28.10">
    <property type="match status" value="1"/>
</dbReference>
<keyword evidence="5 11" id="KW-0347">Helicase</keyword>
<dbReference type="AlphaFoldDB" id="A0A4Q9LBL5"/>
<keyword evidence="7 10" id="KW-0238">DNA-binding</keyword>
<proteinExistence type="inferred from homology"/>
<evidence type="ECO:0000256" key="8">
    <source>
        <dbReference type="ARBA" id="ARBA00023242"/>
    </source>
</evidence>
<name>A0A4Q9LBL5_9MICR</name>
<dbReference type="PROSITE" id="PS00847">
    <property type="entry name" value="MCM_1"/>
    <property type="match status" value="1"/>
</dbReference>
<evidence type="ECO:0000256" key="2">
    <source>
        <dbReference type="ARBA" id="ARBA00022705"/>
    </source>
</evidence>
<keyword evidence="9 11" id="KW-0131">Cell cycle</keyword>
<sequence length="696" mass="78745">MEELKRHQTDINYTADIDRLHKFLLFYTEDTTPKYLSLLRTNTSNLKIHLTDISLYDDTNLTNRILNNTFTYISLLYKAIDNILYNENEVLFNDEDDIFLYHRIARLKERQPDKKVTDVFPSLLLRNYHITLIPPSNIFASPLRHIKACDIGKLIKVRGVITKASQVKPIVRVATYICESCGSETYQQVNSDTFVYLSECPSERCKIRKVKGTLTLQSRGSKFMKYQTLKLQEHTYDVPQGCVPRNITIECYGDTTDQAKPGDTVTISGIFLPKPFYGYKKIKAGLLTDTFLYALEVISNSNNSSITDTNIISSYSINPSFTVTELSQAIAPEIFGLSDVKKILLLMLVGAPCNVRSDGMKIRGEINVLLLGDPGVAKSQLLKTVIKIAERGVYCTGRGSSGVGLTASVLRDKSTGESVLEGGALVLSDGGVCCVDELDKMNEVDRMGIYEVMEQQTVSVSKAGINCTLNARCSLLGAANPVRGKYDTKKSVEHNVGLPCALISRFDALVVLKDDPDVENDMRLASHITGIFMGNEIESTVDYQKLQNIIKASKSIFPVIPNSLLERMSDIYVEERKDNNMITPRYLLSLIRLSLAHSRLRMSQIVNEEDVEEAVRLMERSKRVLKREKKEYIHPKHEFYNMVVNMFKKSEIKEMNIEELKSCVAFKFKNENVDLFIEEFEKVGIWVVRDNKLILL</sequence>
<dbReference type="VEuPathDB" id="MicrosporidiaDB:CWI37_0046p0060"/>
<dbReference type="SMART" id="SM00350">
    <property type="entry name" value="MCM"/>
    <property type="match status" value="1"/>
</dbReference>
<evidence type="ECO:0000313" key="13">
    <source>
        <dbReference type="EMBL" id="TBU05124.1"/>
    </source>
</evidence>
<accession>A0A4Q9LBL5</accession>
<evidence type="ECO:0000256" key="5">
    <source>
        <dbReference type="ARBA" id="ARBA00022806"/>
    </source>
</evidence>
<dbReference type="InterPro" id="IPR031327">
    <property type="entry name" value="MCM"/>
</dbReference>
<evidence type="ECO:0000256" key="3">
    <source>
        <dbReference type="ARBA" id="ARBA00022741"/>
    </source>
</evidence>
<reference evidence="13 14" key="1">
    <citation type="submission" date="2017-12" db="EMBL/GenBank/DDBJ databases">
        <authorList>
            <person name="Pombert J.-F."/>
            <person name="Haag K.L."/>
            <person name="Ebert D."/>
        </authorList>
    </citation>
    <scope>NUCLEOTIDE SEQUENCE [LARGE SCALE GENOMIC DNA]</scope>
    <source>
        <strain evidence="13">FI-OER-3-3</strain>
    </source>
</reference>
<dbReference type="InterPro" id="IPR018525">
    <property type="entry name" value="MCM_CS"/>
</dbReference>
<keyword evidence="4 11" id="KW-0378">Hydrolase</keyword>
<dbReference type="GO" id="GO:0000727">
    <property type="term" value="P:double-strand break repair via break-induced replication"/>
    <property type="evidence" value="ECO:0007669"/>
    <property type="project" value="TreeGrafter"/>
</dbReference>
<dbReference type="InterPro" id="IPR001208">
    <property type="entry name" value="MCM_dom"/>
</dbReference>
<dbReference type="Gene3D" id="3.40.50.300">
    <property type="entry name" value="P-loop containing nucleotide triphosphate hydrolases"/>
    <property type="match status" value="1"/>
</dbReference>
<dbReference type="EMBL" id="PITJ01000046">
    <property type="protein sequence ID" value="TBU05124.1"/>
    <property type="molecule type" value="Genomic_DNA"/>
</dbReference>
<dbReference type="Proteomes" id="UP000292362">
    <property type="component" value="Unassembled WGS sequence"/>
</dbReference>
<dbReference type="GO" id="GO:0005656">
    <property type="term" value="C:nuclear pre-replicative complex"/>
    <property type="evidence" value="ECO:0007669"/>
    <property type="project" value="UniProtKB-ARBA"/>
</dbReference>
<dbReference type="GO" id="GO:0043596">
    <property type="term" value="C:nuclear replication fork"/>
    <property type="evidence" value="ECO:0007669"/>
    <property type="project" value="UniProtKB-ARBA"/>
</dbReference>
<dbReference type="GO" id="GO:0006270">
    <property type="term" value="P:DNA replication initiation"/>
    <property type="evidence" value="ECO:0007669"/>
    <property type="project" value="InterPro"/>
</dbReference>
<dbReference type="InterPro" id="IPR012340">
    <property type="entry name" value="NA-bd_OB-fold"/>
</dbReference>
<dbReference type="FunFam" id="2.20.28.10:FF:000004">
    <property type="entry name" value="DNA replication licensing factor MCM7"/>
    <property type="match status" value="1"/>
</dbReference>
<dbReference type="PROSITE" id="PS50051">
    <property type="entry name" value="MCM_2"/>
    <property type="match status" value="1"/>
</dbReference>
<dbReference type="GO" id="GO:0017116">
    <property type="term" value="F:single-stranded DNA helicase activity"/>
    <property type="evidence" value="ECO:0007669"/>
    <property type="project" value="TreeGrafter"/>
</dbReference>
<dbReference type="Pfam" id="PF17855">
    <property type="entry name" value="MCM_lid"/>
    <property type="match status" value="1"/>
</dbReference>
<dbReference type="GO" id="GO:0042555">
    <property type="term" value="C:MCM complex"/>
    <property type="evidence" value="ECO:0007669"/>
    <property type="project" value="InterPro"/>
</dbReference>
<dbReference type="PANTHER" id="PTHR11630">
    <property type="entry name" value="DNA REPLICATION LICENSING FACTOR MCM FAMILY MEMBER"/>
    <property type="match status" value="1"/>
</dbReference>
<comment type="catalytic activity">
    <reaction evidence="11">
        <text>ATP + H2O = ADP + phosphate + H(+)</text>
        <dbReference type="Rhea" id="RHEA:13065"/>
        <dbReference type="ChEBI" id="CHEBI:15377"/>
        <dbReference type="ChEBI" id="CHEBI:15378"/>
        <dbReference type="ChEBI" id="CHEBI:30616"/>
        <dbReference type="ChEBI" id="CHEBI:43474"/>
        <dbReference type="ChEBI" id="CHEBI:456216"/>
        <dbReference type="EC" id="3.6.4.12"/>
    </reaction>
</comment>
<dbReference type="GO" id="GO:0006279">
    <property type="term" value="P:premeiotic DNA replication"/>
    <property type="evidence" value="ECO:0007669"/>
    <property type="project" value="UniProtKB-ARBA"/>
</dbReference>
<evidence type="ECO:0000256" key="6">
    <source>
        <dbReference type="ARBA" id="ARBA00022840"/>
    </source>
</evidence>
<dbReference type="InterPro" id="IPR027417">
    <property type="entry name" value="P-loop_NTPase"/>
</dbReference>
<dbReference type="InterPro" id="IPR041562">
    <property type="entry name" value="MCM_lid"/>
</dbReference>
<dbReference type="GO" id="GO:0003697">
    <property type="term" value="F:single-stranded DNA binding"/>
    <property type="evidence" value="ECO:0007669"/>
    <property type="project" value="TreeGrafter"/>
</dbReference>
<keyword evidence="6 10" id="KW-0067">ATP-binding</keyword>
<dbReference type="EC" id="3.6.4.12" evidence="11"/>
<dbReference type="PRINTS" id="PR01663">
    <property type="entry name" value="MCMPROTEIN7"/>
</dbReference>
<dbReference type="Pfam" id="PF00493">
    <property type="entry name" value="MCM"/>
    <property type="match status" value="1"/>
</dbReference>
<dbReference type="InterPro" id="IPR033762">
    <property type="entry name" value="MCM_OB"/>
</dbReference>
<dbReference type="SUPFAM" id="SSF52540">
    <property type="entry name" value="P-loop containing nucleoside triphosphate hydrolases"/>
    <property type="match status" value="1"/>
</dbReference>
<evidence type="ECO:0000256" key="7">
    <source>
        <dbReference type="ARBA" id="ARBA00023125"/>
    </source>
</evidence>
<keyword evidence="8 11" id="KW-0539">Nucleus</keyword>
<evidence type="ECO:0000313" key="14">
    <source>
        <dbReference type="Proteomes" id="UP000292362"/>
    </source>
</evidence>
<evidence type="ECO:0000256" key="4">
    <source>
        <dbReference type="ARBA" id="ARBA00022801"/>
    </source>
</evidence>
<comment type="function">
    <text evidence="11">Acts as component of the MCM2-7 complex (MCM complex) which is the replicative helicase essential for 'once per cell cycle' DNA replication initiation and elongation in eukaryotic cells. The active ATPase sites in the MCM2-7 ring are formed through the interaction surfaces of two neighboring subunits such that a critical structure of a conserved arginine finger motif is provided in trans relative to the ATP-binding site of the Walker A box of the adjacent subunit. The six ATPase active sites, however, are likely to contribute differentially to the complex helicase activity.</text>
</comment>
<protein>
    <recommendedName>
        <fullName evidence="11">DNA replication licensing factor MCM7</fullName>
        <ecNumber evidence="11">3.6.4.12</ecNumber>
    </recommendedName>
</protein>
<evidence type="ECO:0000259" key="12">
    <source>
        <dbReference type="PROSITE" id="PS50051"/>
    </source>
</evidence>
<dbReference type="GO" id="GO:0006271">
    <property type="term" value="P:DNA strand elongation involved in DNA replication"/>
    <property type="evidence" value="ECO:0007669"/>
    <property type="project" value="TreeGrafter"/>
</dbReference>
<comment type="subcellular location">
    <subcellularLocation>
        <location evidence="1 11">Nucleus</location>
    </subcellularLocation>
</comment>
<dbReference type="PANTHER" id="PTHR11630:SF26">
    <property type="entry name" value="DNA REPLICATION LICENSING FACTOR MCM7"/>
    <property type="match status" value="1"/>
</dbReference>
<feature type="domain" description="MCM C-terminal AAA(+) ATPase" evidence="12">
    <location>
        <begin position="322"/>
        <end position="528"/>
    </location>
</feature>
<dbReference type="SUPFAM" id="SSF50249">
    <property type="entry name" value="Nucleic acid-binding proteins"/>
    <property type="match status" value="1"/>
</dbReference>
<evidence type="ECO:0000256" key="9">
    <source>
        <dbReference type="ARBA" id="ARBA00023306"/>
    </source>
</evidence>
<comment type="similarity">
    <text evidence="10">Belongs to the MCM family.</text>
</comment>
<dbReference type="Pfam" id="PF17207">
    <property type="entry name" value="MCM_OB"/>
    <property type="match status" value="1"/>
</dbReference>
<evidence type="ECO:0000256" key="1">
    <source>
        <dbReference type="ARBA" id="ARBA00004123"/>
    </source>
</evidence>
<dbReference type="PRINTS" id="PR01657">
    <property type="entry name" value="MCMFAMILY"/>
</dbReference>
<keyword evidence="2 11" id="KW-0235">DNA replication</keyword>